<sequence>MLRGPRCLYIYLFFVFLPFSFCYIRNNDNRFVYIVKSIRKGPNIKLRLTKDEKPNIDNHIIDYFKNVREHFPFFKENKSLIYFDSAATTHKPSCVIEVVGNTHHVFAFNKNVDVIFKKLIHKYLKRIKIFWSFCFFKNLEYCLRQAKEFSKL</sequence>
<dbReference type="InterPro" id="IPR015421">
    <property type="entry name" value="PyrdxlP-dep_Trfase_major"/>
</dbReference>
<dbReference type="Gene3D" id="3.90.1150.10">
    <property type="entry name" value="Aspartate Aminotransferase, domain 1"/>
    <property type="match status" value="1"/>
</dbReference>
<name>W4J5X7_PLAFP</name>
<dbReference type="InterPro" id="IPR015422">
    <property type="entry name" value="PyrdxlP-dep_Trfase_small"/>
</dbReference>
<accession>W4J5X7</accession>
<proteinExistence type="predicted"/>
<evidence type="ECO:0000313" key="1">
    <source>
        <dbReference type="EMBL" id="ETW57665.1"/>
    </source>
</evidence>
<gene>
    <name evidence="1" type="ORF">PFUGPA_00358</name>
</gene>
<organism evidence="1 2">
    <name type="scientific">Plasmodium falciparum (isolate Palo Alto / Uganda)</name>
    <dbReference type="NCBI Taxonomy" id="57270"/>
    <lineage>
        <taxon>Eukaryota</taxon>
        <taxon>Sar</taxon>
        <taxon>Alveolata</taxon>
        <taxon>Apicomplexa</taxon>
        <taxon>Aconoidasida</taxon>
        <taxon>Haemosporida</taxon>
        <taxon>Plasmodiidae</taxon>
        <taxon>Plasmodium</taxon>
        <taxon>Plasmodium (Laverania)</taxon>
    </lineage>
</organism>
<dbReference type="Proteomes" id="UP000019103">
    <property type="component" value="Unassembled WGS sequence"/>
</dbReference>
<reference evidence="1 2" key="1">
    <citation type="submission" date="2013-02" db="EMBL/GenBank/DDBJ databases">
        <title>The Genome Annotation of Plasmodium falciparum Palo Alto/Uganda.</title>
        <authorList>
            <consortium name="The Broad Institute Genome Sequencing Platform"/>
            <consortium name="The Broad Institute Genome Sequencing Center for Infectious Disease"/>
            <person name="Neafsey D."/>
            <person name="Hoffman S."/>
            <person name="Volkman S."/>
            <person name="Rosenthal P."/>
            <person name="Walker B."/>
            <person name="Young S.K."/>
            <person name="Zeng Q."/>
            <person name="Gargeya S."/>
            <person name="Fitzgerald M."/>
            <person name="Haas B."/>
            <person name="Abouelleil A."/>
            <person name="Allen A.W."/>
            <person name="Alvarado L."/>
            <person name="Arachchi H.M."/>
            <person name="Berlin A.M."/>
            <person name="Chapman S.B."/>
            <person name="Gainer-Dewar J."/>
            <person name="Goldberg J."/>
            <person name="Griggs A."/>
            <person name="Gujja S."/>
            <person name="Hansen M."/>
            <person name="Howarth C."/>
            <person name="Imamovic A."/>
            <person name="Ireland A."/>
            <person name="Larimer J."/>
            <person name="McCowan C."/>
            <person name="Murphy C."/>
            <person name="Pearson M."/>
            <person name="Poon T.W."/>
            <person name="Priest M."/>
            <person name="Roberts A."/>
            <person name="Saif S."/>
            <person name="Shea T."/>
            <person name="Sisk P."/>
            <person name="Sykes S."/>
            <person name="Wortman J."/>
            <person name="Nusbaum C."/>
            <person name="Birren B."/>
        </authorList>
    </citation>
    <scope>NUCLEOTIDE SEQUENCE [LARGE SCALE GENOMIC DNA]</scope>
    <source>
        <strain evidence="1 2">Palo Alto/Uganda</strain>
    </source>
</reference>
<dbReference type="AlphaFoldDB" id="W4J5X7"/>
<reference evidence="1 2" key="2">
    <citation type="submission" date="2013-02" db="EMBL/GenBank/DDBJ databases">
        <title>The Genome Sequence of Plasmodium falciparum Palo Alto/Uganda.</title>
        <authorList>
            <consortium name="The Broad Institute Genome Sequencing Platform"/>
            <consortium name="The Broad Institute Genome Sequencing Center for Infectious Disease"/>
            <person name="Neafsey D."/>
            <person name="Cheeseman I."/>
            <person name="Volkman S."/>
            <person name="Adams J."/>
            <person name="Walker B."/>
            <person name="Young S.K."/>
            <person name="Zeng Q."/>
            <person name="Gargeya S."/>
            <person name="Fitzgerald M."/>
            <person name="Haas B."/>
            <person name="Abouelleil A."/>
            <person name="Alvarado L."/>
            <person name="Arachchi H.M."/>
            <person name="Berlin A.M."/>
            <person name="Chapman S.B."/>
            <person name="Dewar J."/>
            <person name="Goldberg J."/>
            <person name="Griggs A."/>
            <person name="Gujja S."/>
            <person name="Hansen M."/>
            <person name="Howarth C."/>
            <person name="Imamovic A."/>
            <person name="Larimer J."/>
            <person name="McCowan C."/>
            <person name="Murphy C."/>
            <person name="Neiman D."/>
            <person name="Pearson M."/>
            <person name="Priest M."/>
            <person name="Roberts A."/>
            <person name="Saif S."/>
            <person name="Shea T."/>
            <person name="Sisk P."/>
            <person name="Sykes S."/>
            <person name="Wortman J."/>
            <person name="Nusbaum C."/>
            <person name="Birren B."/>
        </authorList>
    </citation>
    <scope>NUCLEOTIDE SEQUENCE [LARGE SCALE GENOMIC DNA]</scope>
    <source>
        <strain evidence="1 2">Palo Alto/Uganda</strain>
    </source>
</reference>
<protein>
    <submittedName>
        <fullName evidence="1">Uncharacterized protein</fullName>
    </submittedName>
</protein>
<dbReference type="Gene3D" id="3.40.640.10">
    <property type="entry name" value="Type I PLP-dependent aspartate aminotransferase-like (Major domain)"/>
    <property type="match status" value="1"/>
</dbReference>
<dbReference type="EMBL" id="KI927241">
    <property type="protein sequence ID" value="ETW57665.1"/>
    <property type="molecule type" value="Genomic_DNA"/>
</dbReference>
<evidence type="ECO:0000313" key="2">
    <source>
        <dbReference type="Proteomes" id="UP000019103"/>
    </source>
</evidence>